<dbReference type="InterPro" id="IPR029039">
    <property type="entry name" value="Flavoprotein-like_sf"/>
</dbReference>
<dbReference type="GO" id="GO:0003955">
    <property type="term" value="F:NAD(P)H dehydrogenase (quinone) activity"/>
    <property type="evidence" value="ECO:0007669"/>
    <property type="project" value="TreeGrafter"/>
</dbReference>
<accession>A0A150WM07</accession>
<dbReference type="EMBL" id="LUKE01000002">
    <property type="protein sequence ID" value="KYG64936.1"/>
    <property type="molecule type" value="Genomic_DNA"/>
</dbReference>
<keyword evidence="4" id="KW-1185">Reference proteome</keyword>
<proteinExistence type="predicted"/>
<dbReference type="PANTHER" id="PTHR47307">
    <property type="entry name" value="GLUTATHIONE-REGULATED POTASSIUM-EFFLUX SYSTEM ANCILLARY PROTEIN KEFG"/>
    <property type="match status" value="1"/>
</dbReference>
<reference evidence="3 4" key="1">
    <citation type="submission" date="2016-03" db="EMBL/GenBank/DDBJ databases">
        <authorList>
            <person name="Ploux O."/>
        </authorList>
    </citation>
    <scope>NUCLEOTIDE SEQUENCE [LARGE SCALE GENOMIC DNA]</scope>
    <source>
        <strain evidence="3 4">R0</strain>
    </source>
</reference>
<sequence>MRKALVLFAHPFAQKSRVNRTIMETLKGFDNVQVHDLYEEYPYFHINVAREQALLQEHDLVVWQHPFYWFSMPPLMKLWCDEVLRKGFAFGPGGDKLKDKDFLVSITTGGLGDPDSLHEIEDAFFSPYQKTAEICGMNWLPPLILTQSTTASELAVRRHAESVRHFLLDYCVHEEEAKARALDKGTK</sequence>
<dbReference type="InterPro" id="IPR046980">
    <property type="entry name" value="KefG/KefF"/>
</dbReference>
<dbReference type="RefSeq" id="WP_061835447.1">
    <property type="nucleotide sequence ID" value="NZ_LUKE01000002.1"/>
</dbReference>
<gene>
    <name evidence="3" type="ORF">AZI86_12115</name>
</gene>
<protein>
    <recommendedName>
        <fullName evidence="2">Flavodoxin-like fold domain-containing protein</fullName>
    </recommendedName>
</protein>
<evidence type="ECO:0000313" key="4">
    <source>
        <dbReference type="Proteomes" id="UP000075320"/>
    </source>
</evidence>
<dbReference type="GO" id="GO:0009055">
    <property type="term" value="F:electron transfer activity"/>
    <property type="evidence" value="ECO:0007669"/>
    <property type="project" value="TreeGrafter"/>
</dbReference>
<dbReference type="Pfam" id="PF02525">
    <property type="entry name" value="Flavodoxin_2"/>
    <property type="match status" value="1"/>
</dbReference>
<feature type="domain" description="Flavodoxin-like fold" evidence="2">
    <location>
        <begin position="3"/>
        <end position="164"/>
    </location>
</feature>
<dbReference type="OrthoDB" id="9798454at2"/>
<dbReference type="Gene3D" id="3.40.50.360">
    <property type="match status" value="1"/>
</dbReference>
<organism evidence="3 4">
    <name type="scientific">Bdellovibrio bacteriovorus</name>
    <dbReference type="NCBI Taxonomy" id="959"/>
    <lineage>
        <taxon>Bacteria</taxon>
        <taxon>Pseudomonadati</taxon>
        <taxon>Bdellovibrionota</taxon>
        <taxon>Bdellovibrionia</taxon>
        <taxon>Bdellovibrionales</taxon>
        <taxon>Pseudobdellovibrionaceae</taxon>
        <taxon>Bdellovibrio</taxon>
    </lineage>
</organism>
<dbReference type="PANTHER" id="PTHR47307:SF1">
    <property type="entry name" value="GLUTATHIONE-REGULATED POTASSIUM-EFFLUX SYSTEM ANCILLARY PROTEIN KEFG"/>
    <property type="match status" value="1"/>
</dbReference>
<dbReference type="SUPFAM" id="SSF52218">
    <property type="entry name" value="Flavoproteins"/>
    <property type="match status" value="1"/>
</dbReference>
<name>A0A150WM07_BDEBC</name>
<dbReference type="GO" id="GO:0010181">
    <property type="term" value="F:FMN binding"/>
    <property type="evidence" value="ECO:0007669"/>
    <property type="project" value="TreeGrafter"/>
</dbReference>
<evidence type="ECO:0000313" key="3">
    <source>
        <dbReference type="EMBL" id="KYG64936.1"/>
    </source>
</evidence>
<evidence type="ECO:0000256" key="1">
    <source>
        <dbReference type="ARBA" id="ARBA00023002"/>
    </source>
</evidence>
<dbReference type="AlphaFoldDB" id="A0A150WM07"/>
<keyword evidence="1" id="KW-0560">Oxidoreductase</keyword>
<dbReference type="Proteomes" id="UP000075320">
    <property type="component" value="Unassembled WGS sequence"/>
</dbReference>
<dbReference type="InterPro" id="IPR003680">
    <property type="entry name" value="Flavodoxin_fold"/>
</dbReference>
<comment type="caution">
    <text evidence="3">The sequence shown here is derived from an EMBL/GenBank/DDBJ whole genome shotgun (WGS) entry which is preliminary data.</text>
</comment>
<evidence type="ECO:0000259" key="2">
    <source>
        <dbReference type="Pfam" id="PF02525"/>
    </source>
</evidence>